<evidence type="ECO:0000313" key="2">
    <source>
        <dbReference type="Proteomes" id="UP000430519"/>
    </source>
</evidence>
<accession>A0A6I4YJQ4</accession>
<keyword evidence="2" id="KW-1185">Reference proteome</keyword>
<sequence>MLARLFPARRPAPTPTHAPLTRLQALEQEIQDLERAYQANPTGPLADPLRYALADARMAYQYHSVPRVLPAPCQEVRA</sequence>
<comment type="caution">
    <text evidence="1">The sequence shown here is derived from an EMBL/GenBank/DDBJ whole genome shotgun (WGS) entry which is preliminary data.</text>
</comment>
<dbReference type="Proteomes" id="UP000430519">
    <property type="component" value="Unassembled WGS sequence"/>
</dbReference>
<name>A0A6I4YJQ4_9DEIO</name>
<protein>
    <submittedName>
        <fullName evidence="1">Uncharacterized protein</fullName>
    </submittedName>
</protein>
<dbReference type="AlphaFoldDB" id="A0A6I4YJQ4"/>
<organism evidence="1 2">
    <name type="scientific">Deinococcus xianganensis</name>
    <dbReference type="NCBI Taxonomy" id="1507289"/>
    <lineage>
        <taxon>Bacteria</taxon>
        <taxon>Thermotogati</taxon>
        <taxon>Deinococcota</taxon>
        <taxon>Deinococci</taxon>
        <taxon>Deinococcales</taxon>
        <taxon>Deinococcaceae</taxon>
        <taxon>Deinococcus</taxon>
    </lineage>
</organism>
<gene>
    <name evidence="1" type="ORF">GLX28_14220</name>
</gene>
<dbReference type="EMBL" id="WVHK01000058">
    <property type="protein sequence ID" value="MXV20790.1"/>
    <property type="molecule type" value="Genomic_DNA"/>
</dbReference>
<dbReference type="RefSeq" id="WP_160980576.1">
    <property type="nucleotide sequence ID" value="NZ_WVHK01000058.1"/>
</dbReference>
<proteinExistence type="predicted"/>
<evidence type="ECO:0000313" key="1">
    <source>
        <dbReference type="EMBL" id="MXV20790.1"/>
    </source>
</evidence>
<reference evidence="1 2" key="1">
    <citation type="submission" date="2019-11" db="EMBL/GenBank/DDBJ databases">
        <title>Genome sequence of Deinococcus xianganensis Y35, AI-2 producing algicidal bacterium, isolated from lake water.</title>
        <authorList>
            <person name="Li Y."/>
        </authorList>
    </citation>
    <scope>NUCLEOTIDE SEQUENCE [LARGE SCALE GENOMIC DNA]</scope>
    <source>
        <strain evidence="1 2">Y35</strain>
    </source>
</reference>